<accession>A0A6A5GB12</accession>
<sequence>MKIIYVILLFIGFIGSAESYKVLVFNPAYGASHSNFLGKLSDILIDGGHEVTMLIPVYLANKKNQIGSKKVKNIVEIGQDSRTKAIFEAGNIEHVVKSKIWTMDPEMMSHFSLIRSMNSAISHECEFIFQQTEILQKLRNESFDLAITESLFACPFAVFDHIGIKTVINAESNLFKDAVKYAHGEPAAISYFPGLFSPINDKMSFFARIQNLIRMIFTHYLTVSRYQGELEAIKPYYNKTKSWTELISGVAFYFINSNQYLDYASPNLPKTVFIGGMQVVTNKKSTKLNKHWDSLLSVRKQNVLISFGSNAHSCDMPDEYKQSFLEVFASMPETTFIWKYEDENATLADHLSNVELTKWMPQNDLLADSRLTLFVTHGGLGSTMELAYQGKPALIIPLLADQPRNAHMLTRHGGSLQFDKTKLSNSEDLRRAIKEVLNDKKYTETFGASHSNFLGKISDILIDAGHEVTMLIPVFVDGKKDLIGSKKVKNIIRLGQDPRIYQMQKEGATEELMRKKIWTMGAEITSMLGFVGNFSKTSAYQTDYMFAQTELIEQLREEKFDLGITESLFLGAFSFFDEIGIKTIINADSTLYMNGVKDALGEPAAVSYYPGLFSPIDDKMDFFGRVKNVLGYQFGMWFSTVKYDAEIGALPKSYKGSRDWRKILSSVAFNFVNSNQYIDYASPSLPKTVFVGGMQVNTKKSGKATLSKEWDEVLSKRKTNVLVSFGSNAFSCDMPDEFKNAFLEVFASMPETTFIWKYEEANATLANHLPNVKLTTWMPQNDILADDRLTLFITHGGLGSSVELAYQGKPAVVIPLMADQPRNAHMLTRHGGALQLDKTLLDKPSEIKKAIETVLNDSNYKKNAQRLAKILEDQPNKPKDVVLKHCDFAVEYGPLETLNSEGRHLNTFQYYSLDIAFAAFVTQENITES</sequence>
<evidence type="ECO:0000313" key="13">
    <source>
        <dbReference type="Proteomes" id="UP000483820"/>
    </source>
</evidence>
<protein>
    <recommendedName>
        <fullName evidence="3">glucuronosyltransferase</fullName>
        <ecNumber evidence="3">2.4.1.17</ecNumber>
    </recommendedName>
</protein>
<gene>
    <name evidence="12" type="ORF">GCK72_018418</name>
</gene>
<evidence type="ECO:0000256" key="11">
    <source>
        <dbReference type="SAM" id="SignalP"/>
    </source>
</evidence>
<dbReference type="PROSITE" id="PS00375">
    <property type="entry name" value="UDPGT"/>
    <property type="match status" value="2"/>
</dbReference>
<evidence type="ECO:0000256" key="7">
    <source>
        <dbReference type="ARBA" id="ARBA00022729"/>
    </source>
</evidence>
<dbReference type="PANTHER" id="PTHR48043:SF73">
    <property type="entry name" value="UDP-GLUCURONOSYLTRANSFERASE"/>
    <property type="match status" value="1"/>
</dbReference>
<keyword evidence="5" id="KW-0808">Transferase</keyword>
<evidence type="ECO:0000256" key="6">
    <source>
        <dbReference type="ARBA" id="ARBA00022692"/>
    </source>
</evidence>
<dbReference type="KEGG" id="crq:GCK72_018418"/>
<comment type="caution">
    <text evidence="12">The sequence shown here is derived from an EMBL/GenBank/DDBJ whole genome shotgun (WGS) entry which is preliminary data.</text>
</comment>
<dbReference type="Proteomes" id="UP000483820">
    <property type="component" value="Chromosome V"/>
</dbReference>
<evidence type="ECO:0000256" key="2">
    <source>
        <dbReference type="ARBA" id="ARBA00009995"/>
    </source>
</evidence>
<keyword evidence="7 11" id="KW-0732">Signal</keyword>
<evidence type="ECO:0000256" key="5">
    <source>
        <dbReference type="ARBA" id="ARBA00022679"/>
    </source>
</evidence>
<evidence type="ECO:0000256" key="1">
    <source>
        <dbReference type="ARBA" id="ARBA00004167"/>
    </source>
</evidence>
<evidence type="ECO:0000256" key="9">
    <source>
        <dbReference type="ARBA" id="ARBA00023136"/>
    </source>
</evidence>
<keyword evidence="9" id="KW-0472">Membrane</keyword>
<comment type="catalytic activity">
    <reaction evidence="10">
        <text>glucuronate acceptor + UDP-alpha-D-glucuronate = acceptor beta-D-glucuronoside + UDP + H(+)</text>
        <dbReference type="Rhea" id="RHEA:21032"/>
        <dbReference type="ChEBI" id="CHEBI:15378"/>
        <dbReference type="ChEBI" id="CHEBI:58052"/>
        <dbReference type="ChEBI" id="CHEBI:58223"/>
        <dbReference type="ChEBI" id="CHEBI:132367"/>
        <dbReference type="ChEBI" id="CHEBI:132368"/>
        <dbReference type="EC" id="2.4.1.17"/>
    </reaction>
</comment>
<dbReference type="InterPro" id="IPR050271">
    <property type="entry name" value="UDP-glycosyltransferase"/>
</dbReference>
<dbReference type="FunFam" id="3.40.50.2000:FF:000038">
    <property type="entry name" value="UDP-GlucuronosylTransferase"/>
    <property type="match status" value="2"/>
</dbReference>
<keyword evidence="6" id="KW-0812">Transmembrane</keyword>
<evidence type="ECO:0000256" key="8">
    <source>
        <dbReference type="ARBA" id="ARBA00022989"/>
    </source>
</evidence>
<dbReference type="CDD" id="cd03784">
    <property type="entry name" value="GT1_Gtf-like"/>
    <property type="match status" value="2"/>
</dbReference>
<dbReference type="EC" id="2.4.1.17" evidence="3"/>
<dbReference type="EMBL" id="WUAV01000005">
    <property type="protein sequence ID" value="KAF1751864.1"/>
    <property type="molecule type" value="Genomic_DNA"/>
</dbReference>
<comment type="similarity">
    <text evidence="2">Belongs to the UDP-glycosyltransferase family.</text>
</comment>
<keyword evidence="4" id="KW-0328">Glycosyltransferase</keyword>
<reference evidence="12 13" key="1">
    <citation type="submission" date="2019-12" db="EMBL/GenBank/DDBJ databases">
        <title>Chromosome-level assembly of the Caenorhabditis remanei genome.</title>
        <authorList>
            <person name="Teterina A.A."/>
            <person name="Willis J.H."/>
            <person name="Phillips P.C."/>
        </authorList>
    </citation>
    <scope>NUCLEOTIDE SEQUENCE [LARGE SCALE GENOMIC DNA]</scope>
    <source>
        <strain evidence="12 13">PX506</strain>
        <tissue evidence="12">Whole organism</tissue>
    </source>
</reference>
<feature type="chain" id="PRO_5025648848" description="glucuronosyltransferase" evidence="11">
    <location>
        <begin position="20"/>
        <end position="929"/>
    </location>
</feature>
<dbReference type="PANTHER" id="PTHR48043">
    <property type="entry name" value="EG:EG0003.4 PROTEIN-RELATED"/>
    <property type="match status" value="1"/>
</dbReference>
<feature type="signal peptide" evidence="11">
    <location>
        <begin position="1"/>
        <end position="19"/>
    </location>
</feature>
<keyword evidence="8" id="KW-1133">Transmembrane helix</keyword>
<dbReference type="SUPFAM" id="SSF53756">
    <property type="entry name" value="UDP-Glycosyltransferase/glycogen phosphorylase"/>
    <property type="match status" value="2"/>
</dbReference>
<evidence type="ECO:0000256" key="3">
    <source>
        <dbReference type="ARBA" id="ARBA00012544"/>
    </source>
</evidence>
<name>A0A6A5GB12_CAERE</name>
<dbReference type="AlphaFoldDB" id="A0A6A5GB12"/>
<proteinExistence type="inferred from homology"/>
<dbReference type="InterPro" id="IPR035595">
    <property type="entry name" value="UDP_glycos_trans_CS"/>
</dbReference>
<dbReference type="Gene3D" id="3.40.50.2000">
    <property type="entry name" value="Glycogen Phosphorylase B"/>
    <property type="match status" value="2"/>
</dbReference>
<evidence type="ECO:0000256" key="10">
    <source>
        <dbReference type="ARBA" id="ARBA00047475"/>
    </source>
</evidence>
<evidence type="ECO:0000313" key="12">
    <source>
        <dbReference type="EMBL" id="KAF1751864.1"/>
    </source>
</evidence>
<dbReference type="Pfam" id="PF00201">
    <property type="entry name" value="UDPGT"/>
    <property type="match status" value="2"/>
</dbReference>
<dbReference type="InterPro" id="IPR002213">
    <property type="entry name" value="UDP_glucos_trans"/>
</dbReference>
<dbReference type="CTD" id="9818975"/>
<dbReference type="GeneID" id="9818975"/>
<dbReference type="GO" id="GO:0015020">
    <property type="term" value="F:glucuronosyltransferase activity"/>
    <property type="evidence" value="ECO:0007669"/>
    <property type="project" value="UniProtKB-EC"/>
</dbReference>
<dbReference type="RefSeq" id="XP_053581457.1">
    <property type="nucleotide sequence ID" value="XM_053732544.1"/>
</dbReference>
<comment type="subcellular location">
    <subcellularLocation>
        <location evidence="1">Membrane</location>
        <topology evidence="1">Single-pass membrane protein</topology>
    </subcellularLocation>
</comment>
<evidence type="ECO:0000256" key="4">
    <source>
        <dbReference type="ARBA" id="ARBA00022676"/>
    </source>
</evidence>
<organism evidence="12 13">
    <name type="scientific">Caenorhabditis remanei</name>
    <name type="common">Caenorhabditis vulgaris</name>
    <dbReference type="NCBI Taxonomy" id="31234"/>
    <lineage>
        <taxon>Eukaryota</taxon>
        <taxon>Metazoa</taxon>
        <taxon>Ecdysozoa</taxon>
        <taxon>Nematoda</taxon>
        <taxon>Chromadorea</taxon>
        <taxon>Rhabditida</taxon>
        <taxon>Rhabditina</taxon>
        <taxon>Rhabditomorpha</taxon>
        <taxon>Rhabditoidea</taxon>
        <taxon>Rhabditidae</taxon>
        <taxon>Peloderinae</taxon>
        <taxon>Caenorhabditis</taxon>
    </lineage>
</organism>
<dbReference type="GO" id="GO:0016020">
    <property type="term" value="C:membrane"/>
    <property type="evidence" value="ECO:0007669"/>
    <property type="project" value="UniProtKB-SubCell"/>
</dbReference>